<evidence type="ECO:0000256" key="5">
    <source>
        <dbReference type="ARBA" id="ARBA00022723"/>
    </source>
</evidence>
<evidence type="ECO:0000256" key="10">
    <source>
        <dbReference type="RuleBase" id="RU000461"/>
    </source>
</evidence>
<evidence type="ECO:0000256" key="7">
    <source>
        <dbReference type="ARBA" id="ARBA00023004"/>
    </source>
</evidence>
<dbReference type="InterPro" id="IPR017972">
    <property type="entry name" value="Cyt_P450_CS"/>
</dbReference>
<dbReference type="GeneID" id="19198768"/>
<evidence type="ECO:0000256" key="9">
    <source>
        <dbReference type="PIRSR" id="PIRSR602401-1"/>
    </source>
</evidence>
<dbReference type="OrthoDB" id="2789670at2759"/>
<dbReference type="RefSeq" id="XP_007772267.1">
    <property type="nucleotide sequence ID" value="XM_007774077.1"/>
</dbReference>
<dbReference type="InterPro" id="IPR002401">
    <property type="entry name" value="Cyt_P450_E_grp-I"/>
</dbReference>
<dbReference type="InterPro" id="IPR036396">
    <property type="entry name" value="Cyt_P450_sf"/>
</dbReference>
<evidence type="ECO:0000256" key="2">
    <source>
        <dbReference type="ARBA" id="ARBA00005179"/>
    </source>
</evidence>
<dbReference type="CDD" id="cd11065">
    <property type="entry name" value="CYP64-like"/>
    <property type="match status" value="1"/>
</dbReference>
<dbReference type="PRINTS" id="PR00463">
    <property type="entry name" value="EP450I"/>
</dbReference>
<evidence type="ECO:0000313" key="11">
    <source>
        <dbReference type="EMBL" id="EIW77985.1"/>
    </source>
</evidence>
<dbReference type="EMBL" id="JH711583">
    <property type="protein sequence ID" value="EIW77985.1"/>
    <property type="molecule type" value="Genomic_DNA"/>
</dbReference>
<keyword evidence="12" id="KW-1185">Reference proteome</keyword>
<dbReference type="InterPro" id="IPR050364">
    <property type="entry name" value="Cytochrome_P450_fung"/>
</dbReference>
<evidence type="ECO:0000256" key="1">
    <source>
        <dbReference type="ARBA" id="ARBA00001971"/>
    </source>
</evidence>
<dbReference type="PANTHER" id="PTHR46300:SF7">
    <property type="entry name" value="P450, PUTATIVE (EUROFUNG)-RELATED"/>
    <property type="match status" value="1"/>
</dbReference>
<dbReference type="GO" id="GO:0016705">
    <property type="term" value="F:oxidoreductase activity, acting on paired donors, with incorporation or reduction of molecular oxygen"/>
    <property type="evidence" value="ECO:0007669"/>
    <property type="project" value="InterPro"/>
</dbReference>
<comment type="caution">
    <text evidence="11">The sequence shown here is derived from an EMBL/GenBank/DDBJ whole genome shotgun (WGS) entry which is preliminary data.</text>
</comment>
<dbReference type="OMA" id="MEDHYYL"/>
<comment type="pathway">
    <text evidence="2">Secondary metabolite biosynthesis.</text>
</comment>
<reference evidence="12" key="1">
    <citation type="journal article" date="2012" name="Science">
        <title>The Paleozoic origin of enzymatic lignin decomposition reconstructed from 31 fungal genomes.</title>
        <authorList>
            <person name="Floudas D."/>
            <person name="Binder M."/>
            <person name="Riley R."/>
            <person name="Barry K."/>
            <person name="Blanchette R.A."/>
            <person name="Henrissat B."/>
            <person name="Martinez A.T."/>
            <person name="Otillar R."/>
            <person name="Spatafora J.W."/>
            <person name="Yadav J.S."/>
            <person name="Aerts A."/>
            <person name="Benoit I."/>
            <person name="Boyd A."/>
            <person name="Carlson A."/>
            <person name="Copeland A."/>
            <person name="Coutinho P.M."/>
            <person name="de Vries R.P."/>
            <person name="Ferreira P."/>
            <person name="Findley K."/>
            <person name="Foster B."/>
            <person name="Gaskell J."/>
            <person name="Glotzer D."/>
            <person name="Gorecki P."/>
            <person name="Heitman J."/>
            <person name="Hesse C."/>
            <person name="Hori C."/>
            <person name="Igarashi K."/>
            <person name="Jurgens J.A."/>
            <person name="Kallen N."/>
            <person name="Kersten P."/>
            <person name="Kohler A."/>
            <person name="Kuees U."/>
            <person name="Kumar T.K.A."/>
            <person name="Kuo A."/>
            <person name="LaButti K."/>
            <person name="Larrondo L.F."/>
            <person name="Lindquist E."/>
            <person name="Ling A."/>
            <person name="Lombard V."/>
            <person name="Lucas S."/>
            <person name="Lundell T."/>
            <person name="Martin R."/>
            <person name="McLaughlin D.J."/>
            <person name="Morgenstern I."/>
            <person name="Morin E."/>
            <person name="Murat C."/>
            <person name="Nagy L.G."/>
            <person name="Nolan M."/>
            <person name="Ohm R.A."/>
            <person name="Patyshakuliyeva A."/>
            <person name="Rokas A."/>
            <person name="Ruiz-Duenas F.J."/>
            <person name="Sabat G."/>
            <person name="Salamov A."/>
            <person name="Samejima M."/>
            <person name="Schmutz J."/>
            <person name="Slot J.C."/>
            <person name="St John F."/>
            <person name="Stenlid J."/>
            <person name="Sun H."/>
            <person name="Sun S."/>
            <person name="Syed K."/>
            <person name="Tsang A."/>
            <person name="Wiebenga A."/>
            <person name="Young D."/>
            <person name="Pisabarro A."/>
            <person name="Eastwood D.C."/>
            <person name="Martin F."/>
            <person name="Cullen D."/>
            <person name="Grigoriev I.V."/>
            <person name="Hibbett D.S."/>
        </authorList>
    </citation>
    <scope>NUCLEOTIDE SEQUENCE [LARGE SCALE GENOMIC DNA]</scope>
    <source>
        <strain evidence="12">RWD-64-598 SS2</strain>
    </source>
</reference>
<keyword evidence="4 9" id="KW-0349">Heme</keyword>
<comment type="similarity">
    <text evidence="3 10">Belongs to the cytochrome P450 family.</text>
</comment>
<sequence>MLLVGAYCLKRLASSRKRSLPLPPGPRPLPIIGNLLDVPSESPWLTFAEWKHRFGPVSSVSILGQRTVILNTLASSTAFFDKRGAAYSDRPQPTMACELVGYKDRLMIFLNYDAQFKHFRTLIRPVMGSRAAVAQYGRELEREARRFVRDAMTLENEEDSRELEVLIRRTAGSIILKITYGYEVQGANDRLVKVVEEAMSHFAHVTTPGAFLVDSIPFLKYIPEWIPGMSFKRTAKHYAQSFTKMIEYPYRTVKERMATEDAPPSYVSNLLSERPDIDVSEENDIKLSAMALYAGGADTTVSAVHSFFLAMTLHPSIQRKAQEEVDAIVGADRLPTFEDLEHLSYVDAVCKEVLRWLPVVPLKESIPHISTADDVYEGMIIPKGTQLIANLWEMLHDEETYPDPHTFNPERFFGSGADGNPQLDPRTICFGFGRRICPGLHLAYPSMMLEAATALATLNIGRATDKDKNEIVPEVNILPGTICHPIPFKCKVTARSEEARDLVQEI</sequence>
<keyword evidence="8 10" id="KW-0503">Monooxygenase</keyword>
<dbReference type="SUPFAM" id="SSF48264">
    <property type="entry name" value="Cytochrome P450"/>
    <property type="match status" value="1"/>
</dbReference>
<gene>
    <name evidence="11" type="ORF">CONPUDRAFT_109306</name>
</gene>
<dbReference type="Pfam" id="PF00067">
    <property type="entry name" value="p450"/>
    <property type="match status" value="1"/>
</dbReference>
<dbReference type="GO" id="GO:0005506">
    <property type="term" value="F:iron ion binding"/>
    <property type="evidence" value="ECO:0007669"/>
    <property type="project" value="InterPro"/>
</dbReference>
<dbReference type="KEGG" id="cput:CONPUDRAFT_109306"/>
<evidence type="ECO:0000256" key="8">
    <source>
        <dbReference type="ARBA" id="ARBA00023033"/>
    </source>
</evidence>
<keyword evidence="7 9" id="KW-0408">Iron</keyword>
<accession>A0A5M3MH76</accession>
<evidence type="ECO:0000313" key="12">
    <source>
        <dbReference type="Proteomes" id="UP000053558"/>
    </source>
</evidence>
<dbReference type="GO" id="GO:0004497">
    <property type="term" value="F:monooxygenase activity"/>
    <property type="evidence" value="ECO:0007669"/>
    <property type="project" value="UniProtKB-KW"/>
</dbReference>
<dbReference type="AlphaFoldDB" id="A0A5M3MH76"/>
<protein>
    <submittedName>
        <fullName evidence="11">Cytochrome P450</fullName>
    </submittedName>
</protein>
<evidence type="ECO:0000256" key="4">
    <source>
        <dbReference type="ARBA" id="ARBA00022617"/>
    </source>
</evidence>
<organism evidence="11 12">
    <name type="scientific">Coniophora puteana (strain RWD-64-598)</name>
    <name type="common">Brown rot fungus</name>
    <dbReference type="NCBI Taxonomy" id="741705"/>
    <lineage>
        <taxon>Eukaryota</taxon>
        <taxon>Fungi</taxon>
        <taxon>Dikarya</taxon>
        <taxon>Basidiomycota</taxon>
        <taxon>Agaricomycotina</taxon>
        <taxon>Agaricomycetes</taxon>
        <taxon>Agaricomycetidae</taxon>
        <taxon>Boletales</taxon>
        <taxon>Coniophorineae</taxon>
        <taxon>Coniophoraceae</taxon>
        <taxon>Coniophora</taxon>
    </lineage>
</organism>
<feature type="binding site" description="axial binding residue" evidence="9">
    <location>
        <position position="437"/>
    </location>
    <ligand>
        <name>heme</name>
        <dbReference type="ChEBI" id="CHEBI:30413"/>
    </ligand>
    <ligandPart>
        <name>Fe</name>
        <dbReference type="ChEBI" id="CHEBI:18248"/>
    </ligandPart>
</feature>
<comment type="cofactor">
    <cofactor evidence="1 9">
        <name>heme</name>
        <dbReference type="ChEBI" id="CHEBI:30413"/>
    </cofactor>
</comment>
<dbReference type="InterPro" id="IPR001128">
    <property type="entry name" value="Cyt_P450"/>
</dbReference>
<dbReference type="PANTHER" id="PTHR46300">
    <property type="entry name" value="P450, PUTATIVE (EUROFUNG)-RELATED-RELATED"/>
    <property type="match status" value="1"/>
</dbReference>
<keyword evidence="6 10" id="KW-0560">Oxidoreductase</keyword>
<keyword evidence="5 9" id="KW-0479">Metal-binding</keyword>
<dbReference type="GO" id="GO:0020037">
    <property type="term" value="F:heme binding"/>
    <property type="evidence" value="ECO:0007669"/>
    <property type="project" value="InterPro"/>
</dbReference>
<proteinExistence type="inferred from homology"/>
<name>A0A5M3MH76_CONPW</name>
<dbReference type="PRINTS" id="PR00385">
    <property type="entry name" value="P450"/>
</dbReference>
<evidence type="ECO:0000256" key="3">
    <source>
        <dbReference type="ARBA" id="ARBA00010617"/>
    </source>
</evidence>
<dbReference type="Gene3D" id="1.10.630.10">
    <property type="entry name" value="Cytochrome P450"/>
    <property type="match status" value="1"/>
</dbReference>
<dbReference type="PROSITE" id="PS00086">
    <property type="entry name" value="CYTOCHROME_P450"/>
    <property type="match status" value="1"/>
</dbReference>
<dbReference type="Proteomes" id="UP000053558">
    <property type="component" value="Unassembled WGS sequence"/>
</dbReference>
<evidence type="ECO:0000256" key="6">
    <source>
        <dbReference type="ARBA" id="ARBA00023002"/>
    </source>
</evidence>